<evidence type="ECO:0000256" key="1">
    <source>
        <dbReference type="SAM" id="MobiDB-lite"/>
    </source>
</evidence>
<dbReference type="Proteomes" id="UP000018936">
    <property type="component" value="Unassembled WGS sequence"/>
</dbReference>
<organism evidence="2 3">
    <name type="scientific">Ophiophagus hannah</name>
    <name type="common">King cobra</name>
    <name type="synonym">Naja hannah</name>
    <dbReference type="NCBI Taxonomy" id="8665"/>
    <lineage>
        <taxon>Eukaryota</taxon>
        <taxon>Metazoa</taxon>
        <taxon>Chordata</taxon>
        <taxon>Craniata</taxon>
        <taxon>Vertebrata</taxon>
        <taxon>Euteleostomi</taxon>
        <taxon>Lepidosauria</taxon>
        <taxon>Squamata</taxon>
        <taxon>Bifurcata</taxon>
        <taxon>Unidentata</taxon>
        <taxon>Episquamata</taxon>
        <taxon>Toxicofera</taxon>
        <taxon>Serpentes</taxon>
        <taxon>Colubroidea</taxon>
        <taxon>Elapidae</taxon>
        <taxon>Elapinae</taxon>
        <taxon>Ophiophagus</taxon>
    </lineage>
</organism>
<proteinExistence type="predicted"/>
<sequence>MERKPCMNQRLSLMRDSVPAANRCFSGLPWWGEKSSNMPGRKHLLLLVSTSPSTGISGNGGILCLLREGREISTRHGLGMERGFVDRKPRREGGREGGRRKQGREGEGREEKRERQGGRKVRKEGGRRKKRKGQREGGGKGRKKGREKEGRKEGRKGRR</sequence>
<evidence type="ECO:0000313" key="3">
    <source>
        <dbReference type="Proteomes" id="UP000018936"/>
    </source>
</evidence>
<evidence type="ECO:0000313" key="2">
    <source>
        <dbReference type="EMBL" id="ETE59111.1"/>
    </source>
</evidence>
<dbReference type="AlphaFoldDB" id="V8NB00"/>
<name>V8NB00_OPHHA</name>
<gene>
    <name evidence="2" type="primary">Srst</name>
    <name evidence="2" type="ORF">L345_15161</name>
</gene>
<feature type="compositionally biased region" description="Basic residues" evidence="1">
    <location>
        <begin position="118"/>
        <end position="133"/>
    </location>
</feature>
<accession>V8NB00</accession>
<reference evidence="2 3" key="1">
    <citation type="journal article" date="2013" name="Proc. Natl. Acad. Sci. U.S.A.">
        <title>The king cobra genome reveals dynamic gene evolution and adaptation in the snake venom system.</title>
        <authorList>
            <person name="Vonk F.J."/>
            <person name="Casewell N.R."/>
            <person name="Henkel C.V."/>
            <person name="Heimberg A.M."/>
            <person name="Jansen H.J."/>
            <person name="McCleary R.J."/>
            <person name="Kerkkamp H.M."/>
            <person name="Vos R.A."/>
            <person name="Guerreiro I."/>
            <person name="Calvete J.J."/>
            <person name="Wuster W."/>
            <person name="Woods A.E."/>
            <person name="Logan J.M."/>
            <person name="Harrison R.A."/>
            <person name="Castoe T.A."/>
            <person name="de Koning A.P."/>
            <person name="Pollock D.D."/>
            <person name="Yandell M."/>
            <person name="Calderon D."/>
            <person name="Renjifo C."/>
            <person name="Currier R.B."/>
            <person name="Salgado D."/>
            <person name="Pla D."/>
            <person name="Sanz L."/>
            <person name="Hyder A.S."/>
            <person name="Ribeiro J.M."/>
            <person name="Arntzen J.W."/>
            <person name="van den Thillart G.E."/>
            <person name="Boetzer M."/>
            <person name="Pirovano W."/>
            <person name="Dirks R.P."/>
            <person name="Spaink H.P."/>
            <person name="Duboule D."/>
            <person name="McGlinn E."/>
            <person name="Kini R.M."/>
            <person name="Richardson M.K."/>
        </authorList>
    </citation>
    <scope>NUCLEOTIDE SEQUENCE</scope>
    <source>
        <tissue evidence="2">Blood</tissue>
    </source>
</reference>
<comment type="caution">
    <text evidence="2">The sequence shown here is derived from an EMBL/GenBank/DDBJ whole genome shotgun (WGS) entry which is preliminary data.</text>
</comment>
<dbReference type="EMBL" id="AZIM01005869">
    <property type="protein sequence ID" value="ETE59111.1"/>
    <property type="molecule type" value="Genomic_DNA"/>
</dbReference>
<feature type="compositionally biased region" description="Basic and acidic residues" evidence="1">
    <location>
        <begin position="83"/>
        <end position="117"/>
    </location>
</feature>
<feature type="region of interest" description="Disordered" evidence="1">
    <location>
        <begin position="75"/>
        <end position="159"/>
    </location>
</feature>
<protein>
    <submittedName>
        <fullName evidence="2">Octapeptide-repeat protein T2</fullName>
    </submittedName>
</protein>
<keyword evidence="3" id="KW-1185">Reference proteome</keyword>